<gene>
    <name evidence="2" type="ORF">SAMN05421820_109243</name>
</gene>
<dbReference type="Proteomes" id="UP000183200">
    <property type="component" value="Unassembled WGS sequence"/>
</dbReference>
<dbReference type="RefSeq" id="WP_074611468.1">
    <property type="nucleotide sequence ID" value="NZ_FNGY01000009.1"/>
</dbReference>
<organism evidence="2 3">
    <name type="scientific">Pedobacter steynii</name>
    <dbReference type="NCBI Taxonomy" id="430522"/>
    <lineage>
        <taxon>Bacteria</taxon>
        <taxon>Pseudomonadati</taxon>
        <taxon>Bacteroidota</taxon>
        <taxon>Sphingobacteriia</taxon>
        <taxon>Sphingobacteriales</taxon>
        <taxon>Sphingobacteriaceae</taxon>
        <taxon>Pedobacter</taxon>
    </lineage>
</organism>
<dbReference type="InterPro" id="IPR025510">
    <property type="entry name" value="DUF4397"/>
</dbReference>
<sequence length="239" mass="26063">MEISNNLKNISKAFIAAVTISVALSACSKRNDPQSVPATVVSVVNASPNVKELDFIIGGQRWNTDPFKFGTTLDYVGFYPGAFRIGIVERGKNTYLLSKDLVYQASKYYSTFLIDTGTNRSFLTVIDNLDSPATSTKARVRFLNLSPDASPLILAVKGGTTDLFTNKAYKAVSAFTEVEAGDNVAFEIKDNATKAVLTTVPGTKLEQGKYYTIYAKGYKDKSDTDPLKFGANIYIAKNK</sequence>
<reference evidence="3" key="1">
    <citation type="submission" date="2016-10" db="EMBL/GenBank/DDBJ databases">
        <authorList>
            <person name="Varghese N."/>
            <person name="Submissions S."/>
        </authorList>
    </citation>
    <scope>NUCLEOTIDE SEQUENCE [LARGE SCALE GENOMIC DNA]</scope>
    <source>
        <strain evidence="3">DSM 19110</strain>
    </source>
</reference>
<protein>
    <recommendedName>
        <fullName evidence="1">DUF4397 domain-containing protein</fullName>
    </recommendedName>
</protein>
<accession>A0A1H0EBQ1</accession>
<dbReference type="Pfam" id="PF14344">
    <property type="entry name" value="DUF4397"/>
    <property type="match status" value="1"/>
</dbReference>
<evidence type="ECO:0000259" key="1">
    <source>
        <dbReference type="Pfam" id="PF14344"/>
    </source>
</evidence>
<dbReference type="AlphaFoldDB" id="A0A1H0EBQ1"/>
<dbReference type="OrthoDB" id="9792011at2"/>
<evidence type="ECO:0000313" key="3">
    <source>
        <dbReference type="Proteomes" id="UP000183200"/>
    </source>
</evidence>
<keyword evidence="3" id="KW-1185">Reference proteome</keyword>
<proteinExistence type="predicted"/>
<evidence type="ECO:0000313" key="2">
    <source>
        <dbReference type="EMBL" id="SDN79775.1"/>
    </source>
</evidence>
<feature type="domain" description="DUF4397" evidence="1">
    <location>
        <begin position="41"/>
        <end position="152"/>
    </location>
</feature>
<dbReference type="EMBL" id="FNGY01000009">
    <property type="protein sequence ID" value="SDN79775.1"/>
    <property type="molecule type" value="Genomic_DNA"/>
</dbReference>
<name>A0A1H0EBQ1_9SPHI</name>